<evidence type="ECO:0000256" key="2">
    <source>
        <dbReference type="ARBA" id="ARBA00007430"/>
    </source>
</evidence>
<feature type="transmembrane region" description="Helical" evidence="7">
    <location>
        <begin position="20"/>
        <end position="37"/>
    </location>
</feature>
<feature type="transmembrane region" description="Helical" evidence="7">
    <location>
        <begin position="411"/>
        <end position="433"/>
    </location>
</feature>
<dbReference type="Proteomes" id="UP001211987">
    <property type="component" value="Unassembled WGS sequence"/>
</dbReference>
<gene>
    <name evidence="9" type="primary">tuaB</name>
    <name evidence="9" type="ORF">CRLFYP8_01302</name>
    <name evidence="8" type="ORF">PM738_05255</name>
</gene>
<accession>A0A6N2XZ83</accession>
<keyword evidence="3" id="KW-1003">Cell membrane</keyword>
<evidence type="ECO:0000313" key="8">
    <source>
        <dbReference type="EMBL" id="MDB7083203.1"/>
    </source>
</evidence>
<evidence type="ECO:0000313" key="9">
    <source>
        <dbReference type="EMBL" id="VYT59789.1"/>
    </source>
</evidence>
<feature type="transmembrane region" description="Helical" evidence="7">
    <location>
        <begin position="321"/>
        <end position="338"/>
    </location>
</feature>
<dbReference type="RefSeq" id="WP_118143668.1">
    <property type="nucleotide sequence ID" value="NZ_CACRTL010000008.1"/>
</dbReference>
<reference evidence="9" key="1">
    <citation type="submission" date="2019-11" db="EMBL/GenBank/DDBJ databases">
        <authorList>
            <person name="Feng L."/>
        </authorList>
    </citation>
    <scope>NUCLEOTIDE SEQUENCE</scope>
    <source>
        <strain evidence="9">CramosumLFYP8</strain>
    </source>
</reference>
<feature type="transmembrane region" description="Helical" evidence="7">
    <location>
        <begin position="293"/>
        <end position="315"/>
    </location>
</feature>
<keyword evidence="5 7" id="KW-1133">Transmembrane helix</keyword>
<dbReference type="GO" id="GO:0005886">
    <property type="term" value="C:plasma membrane"/>
    <property type="evidence" value="ECO:0007669"/>
    <property type="project" value="UniProtKB-SubCell"/>
</dbReference>
<keyword evidence="6 7" id="KW-0472">Membrane</keyword>
<evidence type="ECO:0000256" key="6">
    <source>
        <dbReference type="ARBA" id="ARBA00023136"/>
    </source>
</evidence>
<name>A0A6N2XZ83_9FIRM</name>
<dbReference type="EMBL" id="CACRTL010000008">
    <property type="protein sequence ID" value="VYT59789.1"/>
    <property type="molecule type" value="Genomic_DNA"/>
</dbReference>
<feature type="transmembrane region" description="Helical" evidence="7">
    <location>
        <begin position="114"/>
        <end position="131"/>
    </location>
</feature>
<dbReference type="InterPro" id="IPR050833">
    <property type="entry name" value="Poly_Biosynth_Transport"/>
</dbReference>
<feature type="transmembrane region" description="Helical" evidence="7">
    <location>
        <begin position="43"/>
        <end position="67"/>
    </location>
</feature>
<evidence type="ECO:0000256" key="1">
    <source>
        <dbReference type="ARBA" id="ARBA00004651"/>
    </source>
</evidence>
<feature type="transmembrane region" description="Helical" evidence="7">
    <location>
        <begin position="79"/>
        <end position="102"/>
    </location>
</feature>
<evidence type="ECO:0000256" key="7">
    <source>
        <dbReference type="SAM" id="Phobius"/>
    </source>
</evidence>
<dbReference type="AlphaFoldDB" id="A0A6N2XZ83"/>
<dbReference type="Pfam" id="PF13440">
    <property type="entry name" value="Polysacc_synt_3"/>
    <property type="match status" value="1"/>
</dbReference>
<feature type="transmembrane region" description="Helical" evidence="7">
    <location>
        <begin position="143"/>
        <end position="164"/>
    </location>
</feature>
<comment type="similarity">
    <text evidence="2">Belongs to the polysaccharide synthase family.</text>
</comment>
<feature type="transmembrane region" description="Helical" evidence="7">
    <location>
        <begin position="359"/>
        <end position="375"/>
    </location>
</feature>
<evidence type="ECO:0000256" key="5">
    <source>
        <dbReference type="ARBA" id="ARBA00022989"/>
    </source>
</evidence>
<comment type="subcellular location">
    <subcellularLocation>
        <location evidence="1">Cell membrane</location>
        <topology evidence="1">Multi-pass membrane protein</topology>
    </subcellularLocation>
</comment>
<dbReference type="PANTHER" id="PTHR30250:SF10">
    <property type="entry name" value="LIPOPOLYSACCHARIDE BIOSYNTHESIS PROTEIN WZXC"/>
    <property type="match status" value="1"/>
</dbReference>
<evidence type="ECO:0000256" key="3">
    <source>
        <dbReference type="ARBA" id="ARBA00022475"/>
    </source>
</evidence>
<feature type="transmembrane region" description="Helical" evidence="7">
    <location>
        <begin position="439"/>
        <end position="456"/>
    </location>
</feature>
<dbReference type="PANTHER" id="PTHR30250">
    <property type="entry name" value="PST FAMILY PREDICTED COLANIC ACID TRANSPORTER"/>
    <property type="match status" value="1"/>
</dbReference>
<keyword evidence="4 7" id="KW-0812">Transmembrane</keyword>
<protein>
    <submittedName>
        <fullName evidence="8">Lipopolysaccharide biosynthesis protein</fullName>
    </submittedName>
    <submittedName>
        <fullName evidence="9">Teichuronic acid biosynthesis protein TuaB</fullName>
    </submittedName>
</protein>
<dbReference type="CDD" id="cd13127">
    <property type="entry name" value="MATE_tuaB_like"/>
    <property type="match status" value="1"/>
</dbReference>
<dbReference type="EMBL" id="JAQLKE010000006">
    <property type="protein sequence ID" value="MDB7083203.1"/>
    <property type="molecule type" value="Genomic_DNA"/>
</dbReference>
<reference evidence="8" key="2">
    <citation type="submission" date="2023-01" db="EMBL/GenBank/DDBJ databases">
        <title>Human gut microbiome strain richness.</title>
        <authorList>
            <person name="Chen-Liaw A."/>
        </authorList>
    </citation>
    <scope>NUCLEOTIDE SEQUENCE</scope>
    <source>
        <strain evidence="8">1001217st2_G6_1001217B_191108</strain>
    </source>
</reference>
<evidence type="ECO:0000256" key="4">
    <source>
        <dbReference type="ARBA" id="ARBA00022692"/>
    </source>
</evidence>
<proteinExistence type="inferred from homology"/>
<sequence>MDIKNKTISNMIWRFAERSAAQVVSFIVSIVLARLISPKEYGSITLIMVFTSILQVFVDSGMGNALIQKKDSDDLDFSSVFYFNFIICIILYLVMFIAAPFIGEFYGDKTLIPLIRVISLTLIISGVKGIQQAYVSKHLLFKRFFYSTLGGTLFSAVVGITMAYMGFGCWALVAQQLSNAIIDTLILWLTVKWRPKLIFSFDCLKSLFSYGWKLLVSSLFDVGYNNLRNLIIGKIYSPVDLAYYNKGQQFPSLIVSNINTSIDSVLLPVMATAQDNPSIIKNMTRKSIKMSSYIMWPLMVGLAVCAKPLVIVLLTEKWIEAVFFLRVFCFTYVLWPIHTANLNAIKAMGRSDEFLKLEIIKKLIGIISIIVSIPFGVHVMAIAYLITGPISAVINAFPNKRLLNYSFKEQFEDLVPCIGLSLFMGLIVCPIQYLPIDNIMIIILQVILGAIIYVIGSRLFRLDMFFELINMIRKKR</sequence>
<organism evidence="9">
    <name type="scientific">Thomasclavelia ramosa</name>
    <dbReference type="NCBI Taxonomy" id="1547"/>
    <lineage>
        <taxon>Bacteria</taxon>
        <taxon>Bacillati</taxon>
        <taxon>Bacillota</taxon>
        <taxon>Erysipelotrichia</taxon>
        <taxon>Erysipelotrichales</taxon>
        <taxon>Coprobacillaceae</taxon>
        <taxon>Thomasclavelia</taxon>
    </lineage>
</organism>